<dbReference type="CDD" id="cd03801">
    <property type="entry name" value="GT4_PimA-like"/>
    <property type="match status" value="1"/>
</dbReference>
<dbReference type="InterPro" id="IPR001296">
    <property type="entry name" value="Glyco_trans_1"/>
</dbReference>
<dbReference type="EC" id="2.4.-.-" evidence="3"/>
<evidence type="ECO:0000313" key="3">
    <source>
        <dbReference type="EMBL" id="MFC0262410.1"/>
    </source>
</evidence>
<evidence type="ECO:0000259" key="2">
    <source>
        <dbReference type="Pfam" id="PF13439"/>
    </source>
</evidence>
<keyword evidence="3" id="KW-0328">Glycosyltransferase</keyword>
<protein>
    <submittedName>
        <fullName evidence="3">Glycosyltransferase family 4 protein</fullName>
        <ecNumber evidence="3">2.4.-.-</ecNumber>
    </submittedName>
</protein>
<dbReference type="Pfam" id="PF13439">
    <property type="entry name" value="Glyco_transf_4"/>
    <property type="match status" value="1"/>
</dbReference>
<dbReference type="Proteomes" id="UP001589797">
    <property type="component" value="Unassembled WGS sequence"/>
</dbReference>
<organism evidence="3 4">
    <name type="scientific">Fontibacter flavus</name>
    <dbReference type="NCBI Taxonomy" id="654838"/>
    <lineage>
        <taxon>Bacteria</taxon>
        <taxon>Pseudomonadati</taxon>
        <taxon>Bacteroidota</taxon>
        <taxon>Cytophagia</taxon>
        <taxon>Cytophagales</taxon>
        <taxon>Cyclobacteriaceae</taxon>
        <taxon>Fontibacter</taxon>
    </lineage>
</organism>
<dbReference type="PANTHER" id="PTHR12526">
    <property type="entry name" value="GLYCOSYLTRANSFERASE"/>
    <property type="match status" value="1"/>
</dbReference>
<dbReference type="RefSeq" id="WP_382386852.1">
    <property type="nucleotide sequence ID" value="NZ_JBHLWI010000015.1"/>
</dbReference>
<accession>A0ABV6FSY7</accession>
<dbReference type="SUPFAM" id="SSF53756">
    <property type="entry name" value="UDP-Glycosyltransferase/glycogen phosphorylase"/>
    <property type="match status" value="1"/>
</dbReference>
<dbReference type="GO" id="GO:0016757">
    <property type="term" value="F:glycosyltransferase activity"/>
    <property type="evidence" value="ECO:0007669"/>
    <property type="project" value="UniProtKB-KW"/>
</dbReference>
<proteinExistence type="predicted"/>
<keyword evidence="4" id="KW-1185">Reference proteome</keyword>
<reference evidence="3 4" key="1">
    <citation type="submission" date="2024-09" db="EMBL/GenBank/DDBJ databases">
        <authorList>
            <person name="Sun Q."/>
            <person name="Mori K."/>
        </authorList>
    </citation>
    <scope>NUCLEOTIDE SEQUENCE [LARGE SCALE GENOMIC DNA]</scope>
    <source>
        <strain evidence="3 4">CCM 7650</strain>
    </source>
</reference>
<dbReference type="Pfam" id="PF00534">
    <property type="entry name" value="Glycos_transf_1"/>
    <property type="match status" value="1"/>
</dbReference>
<dbReference type="EMBL" id="JBHLWI010000015">
    <property type="protein sequence ID" value="MFC0262410.1"/>
    <property type="molecule type" value="Genomic_DNA"/>
</dbReference>
<feature type="domain" description="Glycosyl transferase family 1" evidence="1">
    <location>
        <begin position="192"/>
        <end position="361"/>
    </location>
</feature>
<name>A0ABV6FSY7_9BACT</name>
<evidence type="ECO:0000259" key="1">
    <source>
        <dbReference type="Pfam" id="PF00534"/>
    </source>
</evidence>
<comment type="caution">
    <text evidence="3">The sequence shown here is derived from an EMBL/GenBank/DDBJ whole genome shotgun (WGS) entry which is preliminary data.</text>
</comment>
<gene>
    <name evidence="3" type="ORF">ACFFIP_06915</name>
</gene>
<sequence length="388" mass="43705">MSQKGKIIFLHSSSELYGASKILIYVIEIFRDLGYSPLLVLPGEGPFRVEVEKRGIEVAIVNLGILRRKYFNPFGILNRIRKFLKAYRYLNELHKKEPFTLVYSNTLAVIVGAIFAKRNKVAHIWHIHEMINSPKFLVRFLARQIDATEIRPIVVSESVAAHWSKLLSNVKPEVIHNGIDYTPFLNGTEGLFAKTGLPEDRKIVTMIGRINPGKGQLFFLKMAKEVIKEHPDALFLIVGDPYPGYEYLLEEIGAFIQDNALGKHVMDLGFRSDVPNLLKCSQVFVLPSVLPDSFPTVVLEAMAAAKPVVATKSGGAMEMLVEGETGFLIDIEDVNTGSEHISYLLSHAEKAKEMGLRGRERVLQEFSYGQFAQKMEKYICQILPEKNN</sequence>
<keyword evidence="3" id="KW-0808">Transferase</keyword>
<evidence type="ECO:0000313" key="4">
    <source>
        <dbReference type="Proteomes" id="UP001589797"/>
    </source>
</evidence>
<feature type="domain" description="Glycosyltransferase subfamily 4-like N-terminal" evidence="2">
    <location>
        <begin position="19"/>
        <end position="180"/>
    </location>
</feature>
<dbReference type="InterPro" id="IPR028098">
    <property type="entry name" value="Glyco_trans_4-like_N"/>
</dbReference>
<dbReference type="Gene3D" id="3.40.50.2000">
    <property type="entry name" value="Glycogen Phosphorylase B"/>
    <property type="match status" value="2"/>
</dbReference>